<feature type="region of interest" description="Disordered" evidence="7">
    <location>
        <begin position="1529"/>
        <end position="1816"/>
    </location>
</feature>
<proteinExistence type="predicted"/>
<sequence length="1867" mass="207028">MVFVYRPPTPPRDPPNLDQDIGEAISFLDDSFETDRVLASFAGFPKPMVDTPQNSSPPPASAESLSLPTKKQTKRVDFVPIEDITDATTPQNSKNALPFCLSASGEKSTPKSILKRTTPTTVPPATHSTSFARRSPLKRPFTSFAAMLEAVVRQLAASDRDARYDAYTVILQSMQAFDDAPDLQALRSKAGLVVDFIRRDIDSVNVETSQTDVNLAMQAMKLLVALTRDPDTAKALECNAACEMLDRFISILQDEPVSKIIANQIMSFLTLQELGPKCLTSDRTHRFIDAIGTIDKRVTGNSAAALRLRVYMHLLDQSPLSMITKFSDWIEHVFHGMLSSIPDIRREATNLGLLASVKLGGQAEISKSVIELLGKEQELVGSYGDHVVSRLKDMADYKKSQELARLVPRIWSVFIMFVRGRRHRLHTWKHFKDMFSLINICINMQDLNTRKECSFAWNRLIFTVLPSSSTTPKILDLLLTPMLTQLKASHGHRESHKKKKGYALSSYYTLLYYAFRPSASVEDVQLFWQKYVWKAVAEMVGRSPEDANLCCRLLTALFGGFPQQPWNENRAVEGEPVSLEEIPRLEPQWIRRNIGTILELVRPCILAGSWNSTSTDKGPVRTMWVALMKSLSEAGIKEITASMELRTAVAHMANFFTQLWPSSRELLGSTETRKTRFSFIVQTAFKGLGPLYFIEKMLARKADAMFEVAPTPSHRTKSYGSLQSPLLHVLELLLSEPSLGSDVRDNAAMERELVMLCWQVCNSRQQKLEVLGECAHTLVKCWSPVGANMKVSSLWQRLAELTEDTFDKHHSEPSHTLIKEFKNVERILAAGLRCCDMEHFGPAEDILRSAALVASHEIGLAGTTLALTEPLSEMLLTKQLEDQIPRELQIAFTCMLLEHEMPPTSRHAMEQGRETLGKPPVHSLKNAEFNPYNHLYATLLETLASSYSSLDASNVSFAEVLLRKIRSFLERCPLSLRIIALRKLQTGFVVWIEDGDRKVTSPTSESQRLRKAIMQLWTCATSTLHEMPHDSMVLKAFEALLSAAFNSRRKAMLNAAIEFWDSTFGSELSLDYPQSLARILHRVKSVVPELKLPGFPVACTDDEVRLPSMSPTSKADISPQSEGHSALLDSQDDPDDLDDLDVAHEETRIAAASPFRMPGHLIMSSSPYLKEPTPSRRLGSSPLRKTPKARLRHENSQIQFAAIESSPIATGRHDSQVLTERQREVAERQQANAANMFSDIKSSLARRKLSVQSFQGTDPLRSDDIERPTTPTLLPGVNAFDGLPGSSPTPASVPRRNELSVRKVRSYTPIAAETEDEDLPEVDVPSSPPKASEDMLELPDEVDTGLLEETDVVDVPATHEGAPATTESLSNVEVAVKATALLANQEEQHEVIAQDEPSDDEASSSFVGSEGPAEQLAAEFAQSQQRQEEPQHAIAGQPRRDFHTDERLILTSDATEGETFVDASQVIEHDPAVNEDPNEPQVDNNLDAAQESEQNIVVVNEDAAQPQVHVAGTLSPEKDILVGEEEVVTSEPVTHVANSFNVETSFSPKATPQPSQEGAVETPKHTQDAAETHENSQDVASKDAASSSQKARKRILTGQPRGRSKKRPRLSAPTTPTDGYATQSSVADEDDMLDCIEVATPYSMKRKKKELGRQLKNARTGSQSSRLSETMFEDDLEVPETSTSKPLSSQKRRLRSSFGEDAASLPESVESPGAKRVKSNDGTPLRRSSRIMTHVEINSSRGSVNTVRETSMSEVSSQVKNEPTATPRARQRTSIDVGEGDTAVAETAEDSDEQARPEDEDSPASQRSGTPIGRRILSPRGLLRNLKTWILDCKRTVLGAQEERELDEALFQARKEVHEAARRGQMV</sequence>
<feature type="compositionally biased region" description="Polar residues" evidence="7">
    <location>
        <begin position="1657"/>
        <end position="1668"/>
    </location>
</feature>
<feature type="compositionally biased region" description="Polar residues" evidence="7">
    <location>
        <begin position="1680"/>
        <end position="1689"/>
    </location>
</feature>
<feature type="region of interest" description="Disordered" evidence="7">
    <location>
        <begin position="1255"/>
        <end position="1339"/>
    </location>
</feature>
<dbReference type="GO" id="GO:0140445">
    <property type="term" value="C:chromosome, telomeric repeat region"/>
    <property type="evidence" value="ECO:0007669"/>
    <property type="project" value="TreeGrafter"/>
</dbReference>
<evidence type="ECO:0000256" key="5">
    <source>
        <dbReference type="ARBA" id="ARBA00023242"/>
    </source>
</evidence>
<dbReference type="OrthoDB" id="5399929at2759"/>
<keyword evidence="10" id="KW-1185">Reference proteome</keyword>
<evidence type="ECO:0000256" key="6">
    <source>
        <dbReference type="ARBA" id="ARBA00023306"/>
    </source>
</evidence>
<feature type="region of interest" description="Disordered" evidence="7">
    <location>
        <begin position="108"/>
        <end position="131"/>
    </location>
</feature>
<evidence type="ECO:0000256" key="2">
    <source>
        <dbReference type="ARBA" id="ARBA00004574"/>
    </source>
</evidence>
<feature type="region of interest" description="Disordered" evidence="7">
    <location>
        <begin position="1163"/>
        <end position="1191"/>
    </location>
</feature>
<dbReference type="SUPFAM" id="SSF48371">
    <property type="entry name" value="ARM repeat"/>
    <property type="match status" value="1"/>
</dbReference>
<keyword evidence="6" id="KW-0131">Cell cycle</keyword>
<feature type="compositionally biased region" description="Polar residues" evidence="7">
    <location>
        <begin position="1109"/>
        <end position="1123"/>
    </location>
</feature>
<feature type="compositionally biased region" description="Polar residues" evidence="7">
    <location>
        <begin position="1736"/>
        <end position="1764"/>
    </location>
</feature>
<keyword evidence="4" id="KW-0779">Telomere</keyword>
<accession>A0A6G1GW21</accession>
<evidence type="ECO:0000313" key="10">
    <source>
        <dbReference type="Proteomes" id="UP000800041"/>
    </source>
</evidence>
<keyword evidence="3" id="KW-0158">Chromosome</keyword>
<evidence type="ECO:0000256" key="3">
    <source>
        <dbReference type="ARBA" id="ARBA00022454"/>
    </source>
</evidence>
<evidence type="ECO:0000256" key="4">
    <source>
        <dbReference type="ARBA" id="ARBA00022895"/>
    </source>
</evidence>
<feature type="region of interest" description="Disordered" evidence="7">
    <location>
        <begin position="1386"/>
        <end position="1459"/>
    </location>
</feature>
<dbReference type="PANTHER" id="PTHR22928:SF3">
    <property type="entry name" value="TELOMERE-ASSOCIATED PROTEIN RIF1"/>
    <property type="match status" value="1"/>
</dbReference>
<feature type="region of interest" description="Disordered" evidence="7">
    <location>
        <begin position="1106"/>
        <end position="1137"/>
    </location>
</feature>
<dbReference type="GO" id="GO:0000723">
    <property type="term" value="P:telomere maintenance"/>
    <property type="evidence" value="ECO:0007669"/>
    <property type="project" value="TreeGrafter"/>
</dbReference>
<feature type="compositionally biased region" description="Polar residues" evidence="7">
    <location>
        <begin position="1612"/>
        <end position="1626"/>
    </location>
</feature>
<gene>
    <name evidence="9" type="ORF">K402DRAFT_405733</name>
</gene>
<dbReference type="InterPro" id="IPR016024">
    <property type="entry name" value="ARM-type_fold"/>
</dbReference>
<comment type="subcellular location">
    <subcellularLocation>
        <location evidence="2">Chromosome</location>
        <location evidence="2">Telomere</location>
    </subcellularLocation>
    <subcellularLocation>
        <location evidence="1">Nucleus</location>
    </subcellularLocation>
</comment>
<feature type="compositionally biased region" description="Basic and acidic residues" evidence="7">
    <location>
        <begin position="1562"/>
        <end position="1576"/>
    </location>
</feature>
<dbReference type="GO" id="GO:0005634">
    <property type="term" value="C:nucleus"/>
    <property type="evidence" value="ECO:0007669"/>
    <property type="project" value="UniProtKB-SubCell"/>
</dbReference>
<evidence type="ECO:0000256" key="7">
    <source>
        <dbReference type="SAM" id="MobiDB-lite"/>
    </source>
</evidence>
<name>A0A6G1GW21_9PEZI</name>
<evidence type="ECO:0000313" key="9">
    <source>
        <dbReference type="EMBL" id="KAF1984970.1"/>
    </source>
</evidence>
<dbReference type="Proteomes" id="UP000800041">
    <property type="component" value="Unassembled WGS sequence"/>
</dbReference>
<dbReference type="EMBL" id="ML977165">
    <property type="protein sequence ID" value="KAF1984970.1"/>
    <property type="molecule type" value="Genomic_DNA"/>
</dbReference>
<reference evidence="9" key="1">
    <citation type="journal article" date="2020" name="Stud. Mycol.">
        <title>101 Dothideomycetes genomes: a test case for predicting lifestyles and emergence of pathogens.</title>
        <authorList>
            <person name="Haridas S."/>
            <person name="Albert R."/>
            <person name="Binder M."/>
            <person name="Bloem J."/>
            <person name="Labutti K."/>
            <person name="Salamov A."/>
            <person name="Andreopoulos B."/>
            <person name="Baker S."/>
            <person name="Barry K."/>
            <person name="Bills G."/>
            <person name="Bluhm B."/>
            <person name="Cannon C."/>
            <person name="Castanera R."/>
            <person name="Culley D."/>
            <person name="Daum C."/>
            <person name="Ezra D."/>
            <person name="Gonzalez J."/>
            <person name="Henrissat B."/>
            <person name="Kuo A."/>
            <person name="Liang C."/>
            <person name="Lipzen A."/>
            <person name="Lutzoni F."/>
            <person name="Magnuson J."/>
            <person name="Mondo S."/>
            <person name="Nolan M."/>
            <person name="Ohm R."/>
            <person name="Pangilinan J."/>
            <person name="Park H.-J."/>
            <person name="Ramirez L."/>
            <person name="Alfaro M."/>
            <person name="Sun H."/>
            <person name="Tritt A."/>
            <person name="Yoshinaga Y."/>
            <person name="Zwiers L.-H."/>
            <person name="Turgeon B."/>
            <person name="Goodwin S."/>
            <person name="Spatafora J."/>
            <person name="Crous P."/>
            <person name="Grigoriev I."/>
        </authorList>
    </citation>
    <scope>NUCLEOTIDE SEQUENCE</scope>
    <source>
        <strain evidence="9">CBS 113979</strain>
    </source>
</reference>
<evidence type="ECO:0000259" key="8">
    <source>
        <dbReference type="Pfam" id="PF12231"/>
    </source>
</evidence>
<feature type="domain" description="Telomere-associated protein Rif1 N-terminal" evidence="8">
    <location>
        <begin position="155"/>
        <end position="532"/>
    </location>
</feature>
<feature type="compositionally biased region" description="Acidic residues" evidence="7">
    <location>
        <begin position="1787"/>
        <end position="1802"/>
    </location>
</feature>
<evidence type="ECO:0000256" key="1">
    <source>
        <dbReference type="ARBA" id="ARBA00004123"/>
    </source>
</evidence>
<protein>
    <recommendedName>
        <fullName evidence="8">Telomere-associated protein Rif1 N-terminal domain-containing protein</fullName>
    </recommendedName>
</protein>
<feature type="compositionally biased region" description="Polar residues" evidence="7">
    <location>
        <begin position="1536"/>
        <end position="1556"/>
    </location>
</feature>
<organism evidence="9 10">
    <name type="scientific">Aulographum hederae CBS 113979</name>
    <dbReference type="NCBI Taxonomy" id="1176131"/>
    <lineage>
        <taxon>Eukaryota</taxon>
        <taxon>Fungi</taxon>
        <taxon>Dikarya</taxon>
        <taxon>Ascomycota</taxon>
        <taxon>Pezizomycotina</taxon>
        <taxon>Dothideomycetes</taxon>
        <taxon>Pleosporomycetidae</taxon>
        <taxon>Aulographales</taxon>
        <taxon>Aulographaceae</taxon>
    </lineage>
</organism>
<feature type="compositionally biased region" description="Polar residues" evidence="7">
    <location>
        <begin position="108"/>
        <end position="120"/>
    </location>
</feature>
<feature type="compositionally biased region" description="Low complexity" evidence="7">
    <location>
        <begin position="1577"/>
        <end position="1589"/>
    </location>
</feature>
<dbReference type="InterPro" id="IPR022031">
    <property type="entry name" value="Rif1_N"/>
</dbReference>
<dbReference type="PANTHER" id="PTHR22928">
    <property type="entry name" value="TELOMERE-ASSOCIATED PROTEIN RIF1"/>
    <property type="match status" value="1"/>
</dbReference>
<keyword evidence="5" id="KW-0539">Nucleus</keyword>
<feature type="compositionally biased region" description="Basic and acidic residues" evidence="7">
    <location>
        <begin position="1438"/>
        <end position="1448"/>
    </location>
</feature>
<dbReference type="Pfam" id="PF12231">
    <property type="entry name" value="Rif1_N"/>
    <property type="match status" value="1"/>
</dbReference>
<feature type="region of interest" description="Disordered" evidence="7">
    <location>
        <begin position="48"/>
        <end position="71"/>
    </location>
</feature>